<dbReference type="GO" id="GO:0006508">
    <property type="term" value="P:proteolysis"/>
    <property type="evidence" value="ECO:0007669"/>
    <property type="project" value="UniProtKB-KW"/>
</dbReference>
<evidence type="ECO:0000313" key="11">
    <source>
        <dbReference type="Proteomes" id="UP000524893"/>
    </source>
</evidence>
<comment type="cofactor">
    <cofactor evidence="2">
        <name>Zn(2+)</name>
        <dbReference type="ChEBI" id="CHEBI:29105"/>
    </cofactor>
</comment>
<dbReference type="PANTHER" id="PTHR37813:SF1">
    <property type="entry name" value="FELS-2 PROPHAGE PROTEIN"/>
    <property type="match status" value="1"/>
</dbReference>
<dbReference type="PANTHER" id="PTHR37813">
    <property type="entry name" value="FELS-2 PROPHAGE PROTEIN"/>
    <property type="match status" value="1"/>
</dbReference>
<keyword evidence="6" id="KW-0378">Hydrolase</keyword>
<dbReference type="InterPro" id="IPR011055">
    <property type="entry name" value="Dup_hybrid_motif"/>
</dbReference>
<keyword evidence="6" id="KW-0645">Protease</keyword>
<accession>A0A9X0PFY5</accession>
<dbReference type="SUPFAM" id="SSF51261">
    <property type="entry name" value="Duplicated hybrid motif"/>
    <property type="match status" value="1"/>
</dbReference>
<dbReference type="EC" id="3.4.24.75" evidence="4"/>
<feature type="domain" description="Phage tail tape measure protein" evidence="9">
    <location>
        <begin position="362"/>
        <end position="560"/>
    </location>
</feature>
<evidence type="ECO:0000256" key="5">
    <source>
        <dbReference type="ARBA" id="ARBA00022612"/>
    </source>
</evidence>
<dbReference type="InterPro" id="IPR016047">
    <property type="entry name" value="M23ase_b-sheet_dom"/>
</dbReference>
<evidence type="ECO:0000256" key="3">
    <source>
        <dbReference type="ARBA" id="ARBA00006646"/>
    </source>
</evidence>
<name>A0A9X0PFY5_9STAP</name>
<dbReference type="CDD" id="cd12797">
    <property type="entry name" value="M23_peptidase"/>
    <property type="match status" value="1"/>
</dbReference>
<dbReference type="Proteomes" id="UP000524893">
    <property type="component" value="Unassembled WGS sequence"/>
</dbReference>
<sequence length="1892" mass="205676">MDETLQGLTLEMKLDALGVQEGMKGLKRQLGVVNSEMKANLSAFDKSEKSMERYETQLKGLNERLKVQKQMFNQAEGELKQLNANYLSAKNRVKDVEKAYLNLIEANKKNKVSLDKSNSVLKESNAELKKSETQYKRTTQRKEEAYQKLKQLRQAEKDLKNSNSATTAQLKRANEAVQKQSAKHKELVARYKEEGQQVKKLRADNETLSNSNQKVKNTYNKTNTELKQTENEFKELNNTIKNHNTNLAKAQKAVNNEKASLNNLERTIAKTKSEMTAFNKEQIIAGSHFTKTANQAEAMSKRFGHLGDKMTSIGRTMTVGVTTPITLGFGAALKTSADFEGQMSRVGAIAQASSKDLKAMSNQAVDLGAKTSKSANEVAKGMEELAALGFNAKQTMEAMPGVISAAEASGADMATTATVMASAINAFGLKASDASHVADLLAVSANDSAADIQYMGDALKYAGAPAKALGVSIEDTSAAIEIMSNSGLEGSQAGTALRASFIRLANPSKATAKEMEKLGIHLSDAKGEFVGMGSLIGQFQQSMKGMTREQKLANIATIVGTESASGFLALVEAGPKKINAYSKSLKNSNGESKKAADLMKDNLKGALEQLGGAFESLAIEVGRDLTPIIRAGAEGLTKFVDGFTSLPGWVRKTTVGITLFGAAIGPALLAGGLLIRTIGSAAKGYASLNRRMAENSAEAIANAGAQKVAAGSLATSGKTTKGATGLFGTLGNMLSLVTGRFGGLGKIVLKGTKLLGKAGLPLTILTTMFGVAYEKMGWFRQGFKDMGRIVNDVGESIDFSWISKMDGAWADFKDDMAKGLQDGALFKGIHKLFDGIHTLASKASDKVDVLGKGVSKETKGALKNYVKYSEKSNEILEDVRFNHGKISEKQAKQLIDISKKTSDDLIEQLRKREKKEIEIAQKVLSETEVISDKRKQNIIQNIRKEGDIKVKATQELNRRISELENKAVLDGKLSEKETKELESLYRKRNDQAVRFLSKGEKEQQRILSRMSANRKAMSIEEASDTIKESIKARDRAKKDAKKRYDQRVDEINQMVGLSKTEKEKLLQEAEDRYQKEKDKADKHHKKILKGVEDSNENVKREIDTSNGKVKSGFQKFWDGLKDRSKKAWRKMTDHAESYGRVFGIIIKNLPKVVSKWFGKAYGSVKGYTGSIYEKTKDKFQGAKDKAESSSKSVWKSTSKWFGKTYGSVKGYAEGMYSKAKSSFGDIASSAWSNARSVYKGFHSWLSKTLSWIRNVGADMGAAALKLGKTVANNAIGGLNGMIGGINKIAKAITDKTLIKPIPRLSTGTYDGTALATDSKGGLKAPTLAVLNDKGSGNAPGGGVQEVIHRADGTLHAPQGKDVIVPLGTGDSVINADDTKRLQGMGLLPRFHSGSKKKNWLDQIKDKLGKKAGDFGAKAKNTAHNITEGAEDIVKAAGDKVKDGASWLGEKIGDAWDYVEHPGKLVEKVMSTMGINFGKGANATVQMAKGAYSLLKKKLVDKVKSWFEDFGGGGDGNYLFDYPIWQRFGRYTGGLNFNGGQHYGVDFGMPTGTNIYAVKGGIADKVWTDFGGGNSIQIKTGANEWNWYMHLSKQIARQGQRIKAGQLIAKSGATGNFVRGAHLHFQLMRGSHPGNDTAKDPMQWLKSLKGSGGAVGGSGYTNARNAILKAQAILGGRYRSPFITNEMLRVAKRESNYTSDAVNNWDINAQRGTPSKGMFQMIEPSFRAYAIRGHGNILNSVDEAISAMRYIVGKWVPIMGSWRSAFKRAGDYAYENGGLSTTHKLAQISEGNKPEMIVPLAKRTRAIQLIEQAMRYVGMETGTTNVTVNENNQMVEKLLKQMVAISSHNNRLTEAIVGLLKSPSTRVDPKSAEQILSQLQGDRYAKTAYNTGG</sequence>
<comment type="catalytic activity">
    <reaction evidence="1">
        <text>Hydrolysis of the -Gly-|-Gly- bond in the pentaglycine inter-peptide link joining staphylococcal cell wall peptidoglycans.</text>
        <dbReference type="EC" id="3.4.24.75"/>
    </reaction>
</comment>
<proteinExistence type="inferred from homology"/>
<evidence type="ECO:0000256" key="4">
    <source>
        <dbReference type="ARBA" id="ARBA00012322"/>
    </source>
</evidence>
<evidence type="ECO:0000256" key="2">
    <source>
        <dbReference type="ARBA" id="ARBA00001947"/>
    </source>
</evidence>
<evidence type="ECO:0000256" key="6">
    <source>
        <dbReference type="ARBA" id="ARBA00023049"/>
    </source>
</evidence>
<reference evidence="10 11" key="1">
    <citation type="journal article" date="2020" name="Access Microbiol">
        <title>Isolation and genome sequencing of Staphylococcus schleiferi subspecies coagulans from Antarctic seals.</title>
        <authorList>
            <person name="Foster G."/>
            <person name="Robb A."/>
            <person name="Paterson G.K."/>
        </authorList>
    </citation>
    <scope>NUCLEOTIDE SEQUENCE [LARGE SCALE GENOMIC DNA]</scope>
    <source>
        <strain evidence="10 11">M615/02/4</strain>
    </source>
</reference>
<dbReference type="SUPFAM" id="SSF57997">
    <property type="entry name" value="Tropomyosin"/>
    <property type="match status" value="1"/>
</dbReference>
<feature type="coiled-coil region" evidence="7">
    <location>
        <begin position="1019"/>
        <end position="1086"/>
    </location>
</feature>
<evidence type="ECO:0000256" key="7">
    <source>
        <dbReference type="SAM" id="Coils"/>
    </source>
</evidence>
<dbReference type="InterPro" id="IPR010090">
    <property type="entry name" value="Phage_tape_meas"/>
</dbReference>
<protein>
    <recommendedName>
        <fullName evidence="4">lysostaphin</fullName>
        <ecNumber evidence="4">3.4.24.75</ecNumber>
    </recommendedName>
</protein>
<gene>
    <name evidence="10" type="ORF">HR081_09920</name>
</gene>
<feature type="domain" description="M23ase beta-sheet core" evidence="8">
    <location>
        <begin position="1540"/>
        <end position="1632"/>
    </location>
</feature>
<dbReference type="EMBL" id="JABTCN010000037">
    <property type="protein sequence ID" value="MBA8777190.1"/>
    <property type="molecule type" value="Genomic_DNA"/>
</dbReference>
<keyword evidence="5" id="KW-1188">Viral release from host cell</keyword>
<organism evidence="10 11">
    <name type="scientific">Staphylococcus coagulans</name>
    <dbReference type="NCBI Taxonomy" id="74706"/>
    <lineage>
        <taxon>Bacteria</taxon>
        <taxon>Bacillati</taxon>
        <taxon>Bacillota</taxon>
        <taxon>Bacilli</taxon>
        <taxon>Bacillales</taxon>
        <taxon>Staphylococcaceae</taxon>
        <taxon>Staphylococcus</taxon>
    </lineage>
</organism>
<dbReference type="NCBIfam" id="TIGR01760">
    <property type="entry name" value="tape_meas_TP901"/>
    <property type="match status" value="1"/>
</dbReference>
<dbReference type="Gene3D" id="2.70.70.10">
    <property type="entry name" value="Glucose Permease (Domain IIA)"/>
    <property type="match status" value="1"/>
</dbReference>
<keyword evidence="7" id="KW-0175">Coiled coil</keyword>
<evidence type="ECO:0000259" key="9">
    <source>
        <dbReference type="Pfam" id="PF10145"/>
    </source>
</evidence>
<comment type="caution">
    <text evidence="10">The sequence shown here is derived from an EMBL/GenBank/DDBJ whole genome shotgun (WGS) entry which is preliminary data.</text>
</comment>
<dbReference type="Pfam" id="PF01551">
    <property type="entry name" value="Peptidase_M23"/>
    <property type="match status" value="1"/>
</dbReference>
<keyword evidence="6" id="KW-0482">Metalloprotease</keyword>
<feature type="coiled-coil region" evidence="7">
    <location>
        <begin position="44"/>
        <end position="281"/>
    </location>
</feature>
<comment type="similarity">
    <text evidence="3">Belongs to the peptidase M23B family.</text>
</comment>
<evidence type="ECO:0000259" key="8">
    <source>
        <dbReference type="Pfam" id="PF01551"/>
    </source>
</evidence>
<dbReference type="CDD" id="cd13402">
    <property type="entry name" value="LT_TF-like"/>
    <property type="match status" value="1"/>
</dbReference>
<evidence type="ECO:0000313" key="10">
    <source>
        <dbReference type="EMBL" id="MBA8777190.1"/>
    </source>
</evidence>
<dbReference type="GO" id="GO:0008237">
    <property type="term" value="F:metallopeptidase activity"/>
    <property type="evidence" value="ECO:0007669"/>
    <property type="project" value="UniProtKB-KW"/>
</dbReference>
<dbReference type="Pfam" id="PF10145">
    <property type="entry name" value="PhageMin_Tail"/>
    <property type="match status" value="1"/>
</dbReference>
<evidence type="ECO:0000256" key="1">
    <source>
        <dbReference type="ARBA" id="ARBA00001667"/>
    </source>
</evidence>
<dbReference type="RefSeq" id="WP_182281080.1">
    <property type="nucleotide sequence ID" value="NZ_JABTCN010000037.1"/>
</dbReference>